<evidence type="ECO:0000313" key="3">
    <source>
        <dbReference type="Proteomes" id="UP000014071"/>
    </source>
</evidence>
<organism evidence="2 3">
    <name type="scientific">Pseudozyma hubeiensis (strain SY62)</name>
    <name type="common">Yeast</name>
    <dbReference type="NCBI Taxonomy" id="1305764"/>
    <lineage>
        <taxon>Eukaryota</taxon>
        <taxon>Fungi</taxon>
        <taxon>Dikarya</taxon>
        <taxon>Basidiomycota</taxon>
        <taxon>Ustilaginomycotina</taxon>
        <taxon>Ustilaginomycetes</taxon>
        <taxon>Ustilaginales</taxon>
        <taxon>Ustilaginaceae</taxon>
        <taxon>Pseudozyma</taxon>
    </lineage>
</organism>
<evidence type="ECO:0000313" key="2">
    <source>
        <dbReference type="EMBL" id="GAC99647.1"/>
    </source>
</evidence>
<evidence type="ECO:0000256" key="1">
    <source>
        <dbReference type="SAM" id="MobiDB-lite"/>
    </source>
</evidence>
<reference evidence="3" key="1">
    <citation type="journal article" date="2013" name="Genome Announc.">
        <title>Draft genome sequence of the basidiomycetous yeast-like fungus Pseudozyma hubeiensis SY62, which produces an abundant amount of the biosurfactant mannosylerythritol lipids.</title>
        <authorList>
            <person name="Konishi M."/>
            <person name="Hatada Y."/>
            <person name="Horiuchi J."/>
        </authorList>
    </citation>
    <scope>NUCLEOTIDE SEQUENCE [LARGE SCALE GENOMIC DNA]</scope>
    <source>
        <strain evidence="3">SY62</strain>
    </source>
</reference>
<dbReference type="RefSeq" id="XP_012193234.1">
    <property type="nucleotide sequence ID" value="XM_012337844.1"/>
</dbReference>
<dbReference type="EMBL" id="DF238832">
    <property type="protein sequence ID" value="GAC99647.1"/>
    <property type="molecule type" value="Genomic_DNA"/>
</dbReference>
<keyword evidence="3" id="KW-1185">Reference proteome</keyword>
<dbReference type="GeneID" id="24112513"/>
<gene>
    <name evidence="2" type="ORF">PHSY_007250</name>
</gene>
<keyword evidence="2" id="KW-0675">Receptor</keyword>
<proteinExistence type="predicted"/>
<sequence>MRIRMVWEAKCWMRDDSQGEMSGTEIVWRRMRTDVMAVDPSHQRSSFFHHWRDVDSSTHCAAHLARIVRALRLRYTTRGRTTRVQIRCRIDTGEHSSSGRNATSGADVQWKGTVDVG</sequence>
<accession>R9PEG4</accession>
<dbReference type="Proteomes" id="UP000014071">
    <property type="component" value="Unassembled WGS sequence"/>
</dbReference>
<name>R9PEG4_PSEHS</name>
<feature type="region of interest" description="Disordered" evidence="1">
    <location>
        <begin position="93"/>
        <end position="117"/>
    </location>
</feature>
<feature type="compositionally biased region" description="Polar residues" evidence="1">
    <location>
        <begin position="95"/>
        <end position="106"/>
    </location>
</feature>
<dbReference type="HOGENOM" id="CLU_2085834_0_0_1"/>
<dbReference type="AlphaFoldDB" id="R9PEG4"/>
<protein>
    <submittedName>
        <fullName evidence="2">G protein coupled receptor</fullName>
    </submittedName>
</protein>